<dbReference type="Proteomes" id="UP000007494">
    <property type="component" value="Chromosome VIII"/>
</dbReference>
<reference evidence="3" key="1">
    <citation type="submission" date="2011-02" db="EMBL/GenBank/DDBJ databases">
        <authorList>
            <person name="Aslett M."/>
        </authorList>
    </citation>
    <scope>NUCLEOTIDE SEQUENCE</scope>
    <source>
        <strain evidence="3">Liverpool</strain>
    </source>
</reference>
<dbReference type="InterPro" id="IPR028352">
    <property type="entry name" value="Surface_antig_SAG1"/>
</dbReference>
<feature type="domain" description="SRS" evidence="2">
    <location>
        <begin position="212"/>
        <end position="342"/>
    </location>
</feature>
<gene>
    <name evidence="4" type="ORF">BN1204_034420</name>
    <name evidence="3" type="ORF">NCLIV_034420</name>
</gene>
<sequence length="372" mass="39517">MAFSPFRSEAACAESPSSGNRGVRKRRVLLVFVSSIMLFDSFSFSWCVRALGDPGSASDPSCLTEGSVIMCVCNNKPSDQKDLTAIVSEKRNALQISCKTDALTCAPGGLQGTNVCPSTTTTLADCKTAPFRGSTAPVDINSLLIGPTTVSWENADNAVAGCTSKKMTVPPENFPLVDQKFIVGCVDRSDQSGSMKVTVTIEARASTMQDHIVKCAYGKKSNPAHQAVTLSPEKNSFTLVCGTAGEVLPTTYETNYCISDNGDDATASCQGSYAEIFPNYEQTWWTTTANTNEYKFTIPDGQFPAEEQKITVGCQKTTTESGKQRTDSEEKDSSVCSVDVTIVASAASSAALTSGLAVTLVSIVGIFYTTLL</sequence>
<dbReference type="EMBL" id="FR823390">
    <property type="protein sequence ID" value="CBZ53659.1"/>
    <property type="molecule type" value="Genomic_DNA"/>
</dbReference>
<accession>F0VIU8</accession>
<dbReference type="GeneID" id="13443070"/>
<dbReference type="RefSeq" id="XP_003883691.1">
    <property type="nucleotide sequence ID" value="XM_003883642.1"/>
</dbReference>
<evidence type="ECO:0000256" key="1">
    <source>
        <dbReference type="SAM" id="MobiDB-lite"/>
    </source>
</evidence>
<dbReference type="InParanoid" id="F0VIU8"/>
<dbReference type="VEuPathDB" id="ToxoDB:NCLIV_034420"/>
<dbReference type="AlphaFoldDB" id="F0VIU8"/>
<name>F0VIU8_NEOCL</name>
<reference evidence="3" key="2">
    <citation type="submission" date="2011-03" db="EMBL/GenBank/DDBJ databases">
        <title>Comparative genomics and transcriptomics of Neospora caninum and Toxoplasma gondii.</title>
        <authorList>
            <person name="Reid A.J."/>
            <person name="Sohal A."/>
            <person name="Harris D."/>
            <person name="Quail M."/>
            <person name="Sanders M."/>
            <person name="Berriman M."/>
            <person name="Wastling J.M."/>
            <person name="Pain A."/>
        </authorList>
    </citation>
    <scope>NUCLEOTIDE SEQUENCE</scope>
    <source>
        <strain evidence="3">Liverpool</strain>
    </source>
</reference>
<dbReference type="PRINTS" id="PR01801">
    <property type="entry name" value="SURFCEANTIGN"/>
</dbReference>
<evidence type="ECO:0000259" key="2">
    <source>
        <dbReference type="Pfam" id="PF04092"/>
    </source>
</evidence>
<evidence type="ECO:0000313" key="3">
    <source>
        <dbReference type="EMBL" id="CBZ53659.1"/>
    </source>
</evidence>
<dbReference type="Pfam" id="PF04092">
    <property type="entry name" value="SAG"/>
    <property type="match status" value="2"/>
</dbReference>
<evidence type="ECO:0000313" key="5">
    <source>
        <dbReference type="Proteomes" id="UP000007494"/>
    </source>
</evidence>
<dbReference type="Gene3D" id="2.60.40.1320">
    <property type="entry name" value="SRS domain"/>
    <property type="match status" value="2"/>
</dbReference>
<reference evidence="4" key="4">
    <citation type="journal article" date="2015" name="PLoS ONE">
        <title>Comprehensive Evaluation of Toxoplasma gondii VEG and Neospora caninum LIV Genomes with Tachyzoite Stage Transcriptome and Proteome Defines Novel Transcript Features.</title>
        <authorList>
            <person name="Ramaprasad A."/>
            <person name="Mourier T."/>
            <person name="Naeem R."/>
            <person name="Malas T.B."/>
            <person name="Moussa E."/>
            <person name="Panigrahi A."/>
            <person name="Vermont S.J."/>
            <person name="Otto T.D."/>
            <person name="Wastling J."/>
            <person name="Pain A."/>
        </authorList>
    </citation>
    <scope>NUCLEOTIDE SEQUENCE</scope>
    <source>
        <strain evidence="4">Liverpool</strain>
    </source>
</reference>
<proteinExistence type="predicted"/>
<feature type="domain" description="SRS" evidence="2">
    <location>
        <begin position="68"/>
        <end position="201"/>
    </location>
</feature>
<dbReference type="SUPFAM" id="SSF74877">
    <property type="entry name" value="Major surface antigen p30, SAG1"/>
    <property type="match status" value="2"/>
</dbReference>
<protein>
    <submittedName>
        <fullName evidence="3">SRS domain-containing protein</fullName>
    </submittedName>
</protein>
<feature type="region of interest" description="Disordered" evidence="1">
    <location>
        <begin position="1"/>
        <end position="20"/>
    </location>
</feature>
<dbReference type="InterPro" id="IPR036755">
    <property type="entry name" value="SRS_dom_sf"/>
</dbReference>
<dbReference type="EMBL" id="LN714483">
    <property type="protein sequence ID" value="CEL67650.1"/>
    <property type="molecule type" value="Genomic_DNA"/>
</dbReference>
<evidence type="ECO:0000313" key="4">
    <source>
        <dbReference type="EMBL" id="CEL67650.1"/>
    </source>
</evidence>
<organism evidence="3 5">
    <name type="scientific">Neospora caninum (strain Liverpool)</name>
    <dbReference type="NCBI Taxonomy" id="572307"/>
    <lineage>
        <taxon>Eukaryota</taxon>
        <taxon>Sar</taxon>
        <taxon>Alveolata</taxon>
        <taxon>Apicomplexa</taxon>
        <taxon>Conoidasida</taxon>
        <taxon>Coccidia</taxon>
        <taxon>Eucoccidiorida</taxon>
        <taxon>Eimeriorina</taxon>
        <taxon>Sarcocystidae</taxon>
        <taxon>Neospora</taxon>
    </lineage>
</organism>
<dbReference type="OrthoDB" id="331001at2759"/>
<dbReference type="GO" id="GO:0016020">
    <property type="term" value="C:membrane"/>
    <property type="evidence" value="ECO:0007669"/>
    <property type="project" value="InterPro"/>
</dbReference>
<reference evidence="5" key="3">
    <citation type="journal article" date="2012" name="PLoS Pathog.">
        <title>Comparative genomics of the apicomplexan parasites Toxoplasma gondii and Neospora caninum: Coccidia differing in host range and transmission strategy.</title>
        <authorList>
            <person name="Reid A.J."/>
            <person name="Vermont S.J."/>
            <person name="Cotton J.A."/>
            <person name="Harris D."/>
            <person name="Hill-Cawthorne G.A."/>
            <person name="Konen-Waisman S."/>
            <person name="Latham S.M."/>
            <person name="Mourier T."/>
            <person name="Norton R."/>
            <person name="Quail M.A."/>
            <person name="Sanders M."/>
            <person name="Shanmugam D."/>
            <person name="Sohal A."/>
            <person name="Wasmuth J.D."/>
            <person name="Brunk B."/>
            <person name="Grigg M.E."/>
            <person name="Howard J.C."/>
            <person name="Parkinson J."/>
            <person name="Roos D.S."/>
            <person name="Trees A.J."/>
            <person name="Berriman M."/>
            <person name="Pain A."/>
            <person name="Wastling J.M."/>
        </authorList>
    </citation>
    <scope>NUCLEOTIDE SEQUENCE [LARGE SCALE GENOMIC DNA]</scope>
    <source>
        <strain evidence="5">Liverpool</strain>
    </source>
</reference>
<dbReference type="InterPro" id="IPR007226">
    <property type="entry name" value="SRS_dom"/>
</dbReference>
<keyword evidence="5" id="KW-1185">Reference proteome</keyword>